<proteinExistence type="predicted"/>
<dbReference type="RefSeq" id="WP_285982134.1">
    <property type="nucleotide sequence ID" value="NZ_JASVDS010000002.1"/>
</dbReference>
<organism evidence="1 2">
    <name type="scientific">Roseateles subflavus</name>
    <dbReference type="NCBI Taxonomy" id="3053353"/>
    <lineage>
        <taxon>Bacteria</taxon>
        <taxon>Pseudomonadati</taxon>
        <taxon>Pseudomonadota</taxon>
        <taxon>Betaproteobacteria</taxon>
        <taxon>Burkholderiales</taxon>
        <taxon>Sphaerotilaceae</taxon>
        <taxon>Roseateles</taxon>
    </lineage>
</organism>
<gene>
    <name evidence="1" type="ORF">QRD43_08930</name>
</gene>
<comment type="caution">
    <text evidence="1">The sequence shown here is derived from an EMBL/GenBank/DDBJ whole genome shotgun (WGS) entry which is preliminary data.</text>
</comment>
<name>A0ABT7LGP8_9BURK</name>
<protein>
    <submittedName>
        <fullName evidence="1">Uncharacterized protein</fullName>
    </submittedName>
</protein>
<reference evidence="1 2" key="1">
    <citation type="submission" date="2023-06" db="EMBL/GenBank/DDBJ databases">
        <title>Pelomonas sp. APW6 16S ribosomal RNA gene genome sequencing and assembly.</title>
        <authorList>
            <person name="Woo H."/>
        </authorList>
    </citation>
    <scope>NUCLEOTIDE SEQUENCE [LARGE SCALE GENOMIC DNA]</scope>
    <source>
        <strain evidence="1 2">APW6</strain>
    </source>
</reference>
<evidence type="ECO:0000313" key="1">
    <source>
        <dbReference type="EMBL" id="MDL5032031.1"/>
    </source>
</evidence>
<dbReference type="EMBL" id="JASVDS010000002">
    <property type="protein sequence ID" value="MDL5032031.1"/>
    <property type="molecule type" value="Genomic_DNA"/>
</dbReference>
<accession>A0ABT7LGP8</accession>
<evidence type="ECO:0000313" key="2">
    <source>
        <dbReference type="Proteomes" id="UP001238603"/>
    </source>
</evidence>
<dbReference type="Proteomes" id="UP001238603">
    <property type="component" value="Unassembled WGS sequence"/>
</dbReference>
<keyword evidence="2" id="KW-1185">Reference proteome</keyword>
<sequence>MGESDQSNSGRVLRFGISDILDELDRLLEMQAGDAAAWAEWGQGARAGLAGAYRQQLEILEALEVILALLGVDPENRVRSGGMVCLLGPLAEKLGAACQRIRASSQEAAR</sequence>